<dbReference type="AlphaFoldDB" id="A0A4Z1PLU2"/>
<name>A0A4Z1PLU2_9PEZI</name>
<dbReference type="Proteomes" id="UP000298493">
    <property type="component" value="Unassembled WGS sequence"/>
</dbReference>
<feature type="compositionally biased region" description="Acidic residues" evidence="1">
    <location>
        <begin position="53"/>
        <end position="69"/>
    </location>
</feature>
<reference evidence="2 3" key="1">
    <citation type="submission" date="2019-04" db="EMBL/GenBank/DDBJ databases">
        <title>High contiguity whole genome sequence and gene annotation resource for two Venturia nashicola isolates.</title>
        <authorList>
            <person name="Prokchorchik M."/>
            <person name="Won K."/>
            <person name="Lee Y."/>
            <person name="Choi E.D."/>
            <person name="Segonzac C."/>
            <person name="Sohn K.H."/>
        </authorList>
    </citation>
    <scope>NUCLEOTIDE SEQUENCE [LARGE SCALE GENOMIC DNA]</scope>
    <source>
        <strain evidence="2 3">PRI2</strain>
    </source>
</reference>
<accession>A0A4Z1PLU2</accession>
<feature type="region of interest" description="Disordered" evidence="1">
    <location>
        <begin position="24"/>
        <end position="69"/>
    </location>
</feature>
<evidence type="ECO:0000313" key="3">
    <source>
        <dbReference type="Proteomes" id="UP000298493"/>
    </source>
</evidence>
<evidence type="ECO:0000313" key="2">
    <source>
        <dbReference type="EMBL" id="TID26986.1"/>
    </source>
</evidence>
<comment type="caution">
    <text evidence="2">The sequence shown here is derived from an EMBL/GenBank/DDBJ whole genome shotgun (WGS) entry which is preliminary data.</text>
</comment>
<sequence length="69" mass="7883">MPDSDSPFVKMTELDGYAFAREDAEGLSSYPRLQHKTDEPIMSAKEVYIPPNSEEDEQDDNEGDEEEEQ</sequence>
<gene>
    <name evidence="2" type="ORF">E6O75_ATG01479</name>
</gene>
<protein>
    <submittedName>
        <fullName evidence="2">Uncharacterized protein</fullName>
    </submittedName>
</protein>
<keyword evidence="3" id="KW-1185">Reference proteome</keyword>
<dbReference type="EMBL" id="SNSC02000002">
    <property type="protein sequence ID" value="TID26986.1"/>
    <property type="molecule type" value="Genomic_DNA"/>
</dbReference>
<proteinExistence type="predicted"/>
<evidence type="ECO:0000256" key="1">
    <source>
        <dbReference type="SAM" id="MobiDB-lite"/>
    </source>
</evidence>
<organism evidence="2 3">
    <name type="scientific">Venturia nashicola</name>
    <dbReference type="NCBI Taxonomy" id="86259"/>
    <lineage>
        <taxon>Eukaryota</taxon>
        <taxon>Fungi</taxon>
        <taxon>Dikarya</taxon>
        <taxon>Ascomycota</taxon>
        <taxon>Pezizomycotina</taxon>
        <taxon>Dothideomycetes</taxon>
        <taxon>Pleosporomycetidae</taxon>
        <taxon>Venturiales</taxon>
        <taxon>Venturiaceae</taxon>
        <taxon>Venturia</taxon>
    </lineage>
</organism>